<dbReference type="Proteomes" id="UP001596087">
    <property type="component" value="Unassembled WGS sequence"/>
</dbReference>
<feature type="domain" description="4Fe-4S ferredoxin-type" evidence="4">
    <location>
        <begin position="274"/>
        <end position="306"/>
    </location>
</feature>
<dbReference type="Gene3D" id="1.10.1060.10">
    <property type="entry name" value="Alpha-helical ferredoxin"/>
    <property type="match status" value="1"/>
</dbReference>
<keyword evidence="1" id="KW-0479">Metal-binding</keyword>
<feature type="domain" description="4Fe-4S ferredoxin-type" evidence="4">
    <location>
        <begin position="355"/>
        <end position="383"/>
    </location>
</feature>
<keyword evidence="6" id="KW-1185">Reference proteome</keyword>
<sequence>MTRDAAASGVLETQRRADRTLDVPGLQALVDELVARGYDVIGPTVQSGAIVNASITSVEELPRGWGDDQDAGRYRLRRRDDEALFGFAAGAQSAKPVFFPAEELLWRGRRTGEGFEVEADGPEDRRSHAPYALLGVRSCDLSAVGIHDVVLTGRLHGDVAYAARRAAAFVVAVTCSDPSGTCFCVSMGTGPRPEQGRGAAYDLSLTELIDDDGHRFVVEVASERGAEVLDAVGALEAPPDDVAAGDRVAEDAAGRMGRHLDTTDLKDLLYAGADSPIWDDVASRCLACGNCTAVCPTCFCTDVEDVTDLAGDVAGRTRVWDSCFDADYSWIHGGTVRESTKARYRQWMTHKLGSWIDQFGTSGCVGCGRCVTWCPAAIDITAEAAALRAEGAAGTTTGDPS</sequence>
<dbReference type="InterPro" id="IPR017900">
    <property type="entry name" value="4Fe4S_Fe_S_CS"/>
</dbReference>
<keyword evidence="3" id="KW-0411">Iron-sulfur</keyword>
<evidence type="ECO:0000259" key="4">
    <source>
        <dbReference type="PROSITE" id="PS51379"/>
    </source>
</evidence>
<name>A0ABW0BDR1_9ACTN</name>
<dbReference type="PANTHER" id="PTHR40447:SF1">
    <property type="entry name" value="ANAEROBIC SULFITE REDUCTASE SUBUNIT A"/>
    <property type="match status" value="1"/>
</dbReference>
<dbReference type="RefSeq" id="WP_378586061.1">
    <property type="nucleotide sequence ID" value="NZ_JBHSKD010000002.1"/>
</dbReference>
<dbReference type="InterPro" id="IPR017896">
    <property type="entry name" value="4Fe4S_Fe-S-bd"/>
</dbReference>
<dbReference type="EMBL" id="JBHSKD010000002">
    <property type="protein sequence ID" value="MFC5175384.1"/>
    <property type="molecule type" value="Genomic_DNA"/>
</dbReference>
<protein>
    <submittedName>
        <fullName evidence="5">4Fe-4S dicluster domain-containing protein</fullName>
    </submittedName>
</protein>
<proteinExistence type="predicted"/>
<reference evidence="6" key="1">
    <citation type="journal article" date="2019" name="Int. J. Syst. Evol. Microbiol.">
        <title>The Global Catalogue of Microorganisms (GCM) 10K type strain sequencing project: providing services to taxonomists for standard genome sequencing and annotation.</title>
        <authorList>
            <consortium name="The Broad Institute Genomics Platform"/>
            <consortium name="The Broad Institute Genome Sequencing Center for Infectious Disease"/>
            <person name="Wu L."/>
            <person name="Ma J."/>
        </authorList>
    </citation>
    <scope>NUCLEOTIDE SEQUENCE [LARGE SCALE GENOMIC DNA]</scope>
    <source>
        <strain evidence="6">DFY41</strain>
    </source>
</reference>
<evidence type="ECO:0000256" key="3">
    <source>
        <dbReference type="ARBA" id="ARBA00023014"/>
    </source>
</evidence>
<evidence type="ECO:0000313" key="5">
    <source>
        <dbReference type="EMBL" id="MFC5175384.1"/>
    </source>
</evidence>
<evidence type="ECO:0000313" key="6">
    <source>
        <dbReference type="Proteomes" id="UP001596087"/>
    </source>
</evidence>
<accession>A0ABW0BDR1</accession>
<gene>
    <name evidence="5" type="ORF">ACFPGP_01790</name>
</gene>
<comment type="caution">
    <text evidence="5">The sequence shown here is derived from an EMBL/GenBank/DDBJ whole genome shotgun (WGS) entry which is preliminary data.</text>
</comment>
<dbReference type="PROSITE" id="PS51379">
    <property type="entry name" value="4FE4S_FER_2"/>
    <property type="match status" value="2"/>
</dbReference>
<dbReference type="InterPro" id="IPR009051">
    <property type="entry name" value="Helical_ferredxn"/>
</dbReference>
<keyword evidence="2" id="KW-0408">Iron</keyword>
<dbReference type="SUPFAM" id="SSF46548">
    <property type="entry name" value="alpha-helical ferredoxin"/>
    <property type="match status" value="1"/>
</dbReference>
<evidence type="ECO:0000256" key="1">
    <source>
        <dbReference type="ARBA" id="ARBA00022723"/>
    </source>
</evidence>
<dbReference type="PROSITE" id="PS00198">
    <property type="entry name" value="4FE4S_FER_1"/>
    <property type="match status" value="2"/>
</dbReference>
<organism evidence="5 6">
    <name type="scientific">Nocardioides taihuensis</name>
    <dbReference type="NCBI Taxonomy" id="1835606"/>
    <lineage>
        <taxon>Bacteria</taxon>
        <taxon>Bacillati</taxon>
        <taxon>Actinomycetota</taxon>
        <taxon>Actinomycetes</taxon>
        <taxon>Propionibacteriales</taxon>
        <taxon>Nocardioidaceae</taxon>
        <taxon>Nocardioides</taxon>
    </lineage>
</organism>
<dbReference type="Pfam" id="PF17179">
    <property type="entry name" value="Fer4_22"/>
    <property type="match status" value="1"/>
</dbReference>
<dbReference type="PANTHER" id="PTHR40447">
    <property type="entry name" value="ANAEROBIC SULFITE REDUCTASE SUBUNIT A"/>
    <property type="match status" value="1"/>
</dbReference>
<evidence type="ECO:0000256" key="2">
    <source>
        <dbReference type="ARBA" id="ARBA00023004"/>
    </source>
</evidence>